<name>A0ABN8ZXK6_RANTA</name>
<dbReference type="Proteomes" id="UP001176941">
    <property type="component" value="Chromosome 8"/>
</dbReference>
<evidence type="ECO:0000313" key="2">
    <source>
        <dbReference type="EMBL" id="CAI9178703.1"/>
    </source>
</evidence>
<evidence type="ECO:0000256" key="1">
    <source>
        <dbReference type="SAM" id="MobiDB-lite"/>
    </source>
</evidence>
<reference evidence="2" key="1">
    <citation type="submission" date="2023-04" db="EMBL/GenBank/DDBJ databases">
        <authorList>
            <consortium name="ELIXIR-Norway"/>
        </authorList>
    </citation>
    <scope>NUCLEOTIDE SEQUENCE [LARGE SCALE GENOMIC DNA]</scope>
</reference>
<gene>
    <name evidence="2" type="ORF">MRATA1EN1_LOCUS27665</name>
</gene>
<keyword evidence="3" id="KW-1185">Reference proteome</keyword>
<sequence length="185" mass="20536">MHTPGERGQETRGLAFQQVHSGCPGSHTRVPIWKCLEALVIITCHGYFLQEVLALFHPQGCGVTLASTGCGRTCHSEQNSHGSHRRGQGSVRVWPTPGGRPQEPNPAALGFPSLSVGLLLESPVFKHRMSLHYKISHFRKTSYDNISMNKKLVEKNLKYYSTCNTDHFPSSTPRYTKVFAFISGT</sequence>
<accession>A0ABN8ZXK6</accession>
<evidence type="ECO:0000313" key="3">
    <source>
        <dbReference type="Proteomes" id="UP001176941"/>
    </source>
</evidence>
<feature type="region of interest" description="Disordered" evidence="1">
    <location>
        <begin position="74"/>
        <end position="104"/>
    </location>
</feature>
<protein>
    <submittedName>
        <fullName evidence="2">Uncharacterized protein</fullName>
    </submittedName>
</protein>
<proteinExistence type="predicted"/>
<organism evidence="2 3">
    <name type="scientific">Rangifer tarandus platyrhynchus</name>
    <name type="common">Svalbard reindeer</name>
    <dbReference type="NCBI Taxonomy" id="3082113"/>
    <lineage>
        <taxon>Eukaryota</taxon>
        <taxon>Metazoa</taxon>
        <taxon>Chordata</taxon>
        <taxon>Craniata</taxon>
        <taxon>Vertebrata</taxon>
        <taxon>Euteleostomi</taxon>
        <taxon>Mammalia</taxon>
        <taxon>Eutheria</taxon>
        <taxon>Laurasiatheria</taxon>
        <taxon>Artiodactyla</taxon>
        <taxon>Ruminantia</taxon>
        <taxon>Pecora</taxon>
        <taxon>Cervidae</taxon>
        <taxon>Odocoileinae</taxon>
        <taxon>Rangifer</taxon>
    </lineage>
</organism>
<dbReference type="EMBL" id="OX459944">
    <property type="protein sequence ID" value="CAI9178703.1"/>
    <property type="molecule type" value="Genomic_DNA"/>
</dbReference>